<feature type="transmembrane region" description="Helical" evidence="1">
    <location>
        <begin position="6"/>
        <end position="24"/>
    </location>
</feature>
<evidence type="ECO:0000256" key="1">
    <source>
        <dbReference type="SAM" id="Phobius"/>
    </source>
</evidence>
<dbReference type="Proteomes" id="UP000276526">
    <property type="component" value="Unassembled WGS sequence"/>
</dbReference>
<evidence type="ECO:0000313" key="3">
    <source>
        <dbReference type="EMBL" id="RRO86285.1"/>
    </source>
</evidence>
<dbReference type="GO" id="GO:0004190">
    <property type="term" value="F:aspartic-type endopeptidase activity"/>
    <property type="evidence" value="ECO:0007669"/>
    <property type="project" value="InterPro"/>
</dbReference>
<dbReference type="Gene3D" id="1.20.120.1220">
    <property type="match status" value="1"/>
</dbReference>
<gene>
    <name evidence="3" type="ORF">CXF48_07665</name>
</gene>
<evidence type="ECO:0000313" key="4">
    <source>
        <dbReference type="Proteomes" id="UP000276526"/>
    </source>
</evidence>
<dbReference type="RefSeq" id="WP_125172837.1">
    <property type="nucleotide sequence ID" value="NZ_JAPJOD010000007.1"/>
</dbReference>
<feature type="transmembrane region" description="Helical" evidence="1">
    <location>
        <begin position="36"/>
        <end position="62"/>
    </location>
</feature>
<organism evidence="3 4">
    <name type="scientific">Corynebacterium bovis</name>
    <dbReference type="NCBI Taxonomy" id="36808"/>
    <lineage>
        <taxon>Bacteria</taxon>
        <taxon>Bacillati</taxon>
        <taxon>Actinomycetota</taxon>
        <taxon>Actinomycetes</taxon>
        <taxon>Mycobacteriales</taxon>
        <taxon>Corynebacteriaceae</taxon>
        <taxon>Corynebacterium</taxon>
    </lineage>
</organism>
<dbReference type="AlphaFoldDB" id="A0A426PYC7"/>
<keyword evidence="1" id="KW-0472">Membrane</keyword>
<feature type="domain" description="Prepilin type IV endopeptidase peptidase" evidence="2">
    <location>
        <begin position="12"/>
        <end position="95"/>
    </location>
</feature>
<accession>A0A426PYC7</accession>
<reference evidence="3 4" key="1">
    <citation type="submission" date="2018-01" db="EMBL/GenBank/DDBJ databases">
        <title>Twenty Corynebacterium bovis Genomes.</title>
        <authorList>
            <person name="Gulvik C.A."/>
        </authorList>
    </citation>
    <scope>NUCLEOTIDE SEQUENCE [LARGE SCALE GENOMIC DNA]</scope>
    <source>
        <strain evidence="3 4">F6900</strain>
    </source>
</reference>
<dbReference type="Pfam" id="PF01478">
    <property type="entry name" value="Peptidase_A24"/>
    <property type="match status" value="1"/>
</dbReference>
<feature type="transmembrane region" description="Helical" evidence="1">
    <location>
        <begin position="82"/>
        <end position="115"/>
    </location>
</feature>
<protein>
    <submittedName>
        <fullName evidence="3">Prepilin peptidase</fullName>
    </submittedName>
</protein>
<name>A0A426PYC7_9CORY</name>
<dbReference type="InterPro" id="IPR000045">
    <property type="entry name" value="Prepilin_IV_endopep_pep"/>
</dbReference>
<keyword evidence="1" id="KW-0812">Transmembrane</keyword>
<comment type="caution">
    <text evidence="3">The sequence shown here is derived from an EMBL/GenBank/DDBJ whole genome shotgun (WGS) entry which is preliminary data.</text>
</comment>
<feature type="transmembrane region" description="Helical" evidence="1">
    <location>
        <begin position="135"/>
        <end position="156"/>
    </location>
</feature>
<keyword evidence="1" id="KW-1133">Transmembrane helix</keyword>
<dbReference type="GO" id="GO:0016020">
    <property type="term" value="C:membrane"/>
    <property type="evidence" value="ECO:0007669"/>
    <property type="project" value="InterPro"/>
</dbReference>
<sequence>MSWVVAGWAGALVWSVALVVVDVRSLRLPDALTLPAVPVAVVLAVVTGHPWAVAGGLGWAAAGLVPGALSPRARVGGGDVKLGLSLGTVAVVAAGPAGWVGAVGGASVVTLALALGGGGGRRRLPGPGPGRPVTVVPHGPGMVLATWAVVLAAGYVPAW</sequence>
<evidence type="ECO:0000259" key="2">
    <source>
        <dbReference type="Pfam" id="PF01478"/>
    </source>
</evidence>
<dbReference type="EMBL" id="PQNK01000011">
    <property type="protein sequence ID" value="RRO86285.1"/>
    <property type="molecule type" value="Genomic_DNA"/>
</dbReference>
<proteinExistence type="predicted"/>